<dbReference type="Proteomes" id="UP000505377">
    <property type="component" value="Chromosome"/>
</dbReference>
<name>A0A6M6JMG5_9PSEU</name>
<protein>
    <submittedName>
        <fullName evidence="2">Uncharacterized protein</fullName>
    </submittedName>
</protein>
<keyword evidence="1" id="KW-0472">Membrane</keyword>
<keyword evidence="3" id="KW-1185">Reference proteome</keyword>
<evidence type="ECO:0000313" key="2">
    <source>
        <dbReference type="EMBL" id="QJY48403.1"/>
    </source>
</evidence>
<sequence>MSEQQLQDLGERLGDYVRSLLSEDGPAANGVAAVLLDDHREAESFESLDPDADELLISREVAAQTGMRSKKFNHRGKEWWDPFTSRDGVDRFEFKIPPGRVFSHYELRPITTTFPHELEVKKAPGAGATGAQHIDVHWKLWGGGQVAYEVRGVYHREQDEPPPLRVVVGSEGWDRLGFQLVEQRRNFSLVVVGPDAKRIWNDIRRFAGGSPNEVAGIDDAFVALTAVVLAGVIGTILVAGGLLVLNNILGAAVKAGCNAKATFTKGEALAAGELSFDINCFGRS</sequence>
<keyword evidence="1" id="KW-0812">Transmembrane</keyword>
<feature type="transmembrane region" description="Helical" evidence="1">
    <location>
        <begin position="220"/>
        <end position="245"/>
    </location>
</feature>
<organism evidence="2 3">
    <name type="scientific">Pseudonocardia broussonetiae</name>
    <dbReference type="NCBI Taxonomy" id="2736640"/>
    <lineage>
        <taxon>Bacteria</taxon>
        <taxon>Bacillati</taxon>
        <taxon>Actinomycetota</taxon>
        <taxon>Actinomycetes</taxon>
        <taxon>Pseudonocardiales</taxon>
        <taxon>Pseudonocardiaceae</taxon>
        <taxon>Pseudonocardia</taxon>
    </lineage>
</organism>
<keyword evidence="1" id="KW-1133">Transmembrane helix</keyword>
<proteinExistence type="predicted"/>
<gene>
    <name evidence="2" type="ORF">HOP40_23590</name>
</gene>
<dbReference type="EMBL" id="CP053564">
    <property type="protein sequence ID" value="QJY48403.1"/>
    <property type="molecule type" value="Genomic_DNA"/>
</dbReference>
<evidence type="ECO:0000313" key="3">
    <source>
        <dbReference type="Proteomes" id="UP000505377"/>
    </source>
</evidence>
<dbReference type="AlphaFoldDB" id="A0A6M6JMG5"/>
<accession>A0A6M6JMG5</accession>
<evidence type="ECO:0000256" key="1">
    <source>
        <dbReference type="SAM" id="Phobius"/>
    </source>
</evidence>
<reference evidence="2 3" key="1">
    <citation type="submission" date="2020-05" db="EMBL/GenBank/DDBJ databases">
        <authorList>
            <person name="Mo P."/>
        </authorList>
    </citation>
    <scope>NUCLEOTIDE SEQUENCE [LARGE SCALE GENOMIC DNA]</scope>
    <source>
        <strain evidence="2 3">Gen01</strain>
    </source>
</reference>
<dbReference type="RefSeq" id="WP_172162039.1">
    <property type="nucleotide sequence ID" value="NZ_CP053564.1"/>
</dbReference>
<dbReference type="KEGG" id="pbro:HOP40_23590"/>